<dbReference type="EMBL" id="LKVB01000004">
    <property type="protein sequence ID" value="PHJ27749.1"/>
    <property type="molecule type" value="Genomic_DNA"/>
</dbReference>
<keyword evidence="1" id="KW-0472">Membrane</keyword>
<gene>
    <name evidence="2" type="ORF">APS60_06400</name>
</gene>
<name>A0AA44U5G2_CUTAC</name>
<dbReference type="AlphaFoldDB" id="A0AA44U5G2"/>
<feature type="transmembrane region" description="Helical" evidence="1">
    <location>
        <begin position="12"/>
        <end position="30"/>
    </location>
</feature>
<accession>A0AA44U5G2</accession>
<feature type="transmembrane region" description="Helical" evidence="1">
    <location>
        <begin position="42"/>
        <end position="63"/>
    </location>
</feature>
<sequence length="119" mass="12399">MLTVMVRPRVPTAFSGLAGTVVAVAFLACGRGVHLLNRSGSWLLGVGLFVIQVSVLGGLGALVSEYRTGLVPLPCALAIIGSALAWTVGVVLASWQPQRIYEDHDPADTECRQADGGGR</sequence>
<feature type="transmembrane region" description="Helical" evidence="1">
    <location>
        <begin position="69"/>
        <end position="93"/>
    </location>
</feature>
<reference evidence="2 3" key="1">
    <citation type="submission" date="2017-02" db="EMBL/GenBank/DDBJ databases">
        <title>Prevalence of linear plasmids in Propionibacterium acnes isolates obtained from cancerous prostatic tissue.</title>
        <authorList>
            <person name="Davidsson S."/>
            <person name="Bruggemann H."/>
        </authorList>
    </citation>
    <scope>NUCLEOTIDE SEQUENCE [LARGE SCALE GENOMIC DNA]</scope>
    <source>
        <strain evidence="2 3">09-9</strain>
    </source>
</reference>
<evidence type="ECO:0000313" key="2">
    <source>
        <dbReference type="EMBL" id="PHJ27749.1"/>
    </source>
</evidence>
<protein>
    <submittedName>
        <fullName evidence="2">Cyanate permease</fullName>
    </submittedName>
</protein>
<comment type="caution">
    <text evidence="2">The sequence shown here is derived from an EMBL/GenBank/DDBJ whole genome shotgun (WGS) entry which is preliminary data.</text>
</comment>
<dbReference type="Proteomes" id="UP000223982">
    <property type="component" value="Unassembled WGS sequence"/>
</dbReference>
<dbReference type="KEGG" id="cacn:RN83_06620"/>
<evidence type="ECO:0000313" key="3">
    <source>
        <dbReference type="Proteomes" id="UP000223982"/>
    </source>
</evidence>
<organism evidence="2 3">
    <name type="scientific">Cutibacterium acnes</name>
    <name type="common">Propionibacterium acnes</name>
    <dbReference type="NCBI Taxonomy" id="1747"/>
    <lineage>
        <taxon>Bacteria</taxon>
        <taxon>Bacillati</taxon>
        <taxon>Actinomycetota</taxon>
        <taxon>Actinomycetes</taxon>
        <taxon>Propionibacteriales</taxon>
        <taxon>Propionibacteriaceae</taxon>
        <taxon>Cutibacterium</taxon>
    </lineage>
</organism>
<proteinExistence type="predicted"/>
<keyword evidence="1" id="KW-0812">Transmembrane</keyword>
<dbReference type="PROSITE" id="PS51257">
    <property type="entry name" value="PROKAR_LIPOPROTEIN"/>
    <property type="match status" value="1"/>
</dbReference>
<keyword evidence="1" id="KW-1133">Transmembrane helix</keyword>
<evidence type="ECO:0000256" key="1">
    <source>
        <dbReference type="SAM" id="Phobius"/>
    </source>
</evidence>